<feature type="domain" description="ATPase F1/V1/A1 complex alpha/beta subunit nucleotide-binding" evidence="14">
    <location>
        <begin position="156"/>
        <end position="371"/>
    </location>
</feature>
<gene>
    <name evidence="13" type="primary">atpA</name>
    <name evidence="17" type="ORF">IQ260_09475</name>
</gene>
<keyword evidence="8 13" id="KW-0406">Ion transport</keyword>
<dbReference type="NCBIfam" id="TIGR03324">
    <property type="entry name" value="alt_F1F0_F1_al"/>
    <property type="match status" value="1"/>
</dbReference>
<dbReference type="GO" id="GO:0045259">
    <property type="term" value="C:proton-transporting ATP synthase complex"/>
    <property type="evidence" value="ECO:0007669"/>
    <property type="project" value="UniProtKB-KW"/>
</dbReference>
<evidence type="ECO:0000259" key="15">
    <source>
        <dbReference type="Pfam" id="PF00306"/>
    </source>
</evidence>
<dbReference type="SUPFAM" id="SSF47917">
    <property type="entry name" value="C-terminal domain of alpha and beta subunits of F1 ATP synthase"/>
    <property type="match status" value="1"/>
</dbReference>
<evidence type="ECO:0000256" key="1">
    <source>
        <dbReference type="ARBA" id="ARBA00004370"/>
    </source>
</evidence>
<name>A0A928ZRQ0_LEPEC</name>
<evidence type="ECO:0000256" key="10">
    <source>
        <dbReference type="ARBA" id="ARBA00023196"/>
    </source>
</evidence>
<evidence type="ECO:0000256" key="7">
    <source>
        <dbReference type="ARBA" id="ARBA00022967"/>
    </source>
</evidence>
<dbReference type="SUPFAM" id="SSF52540">
    <property type="entry name" value="P-loop containing nucleoside triphosphate hydrolases"/>
    <property type="match status" value="1"/>
</dbReference>
<evidence type="ECO:0000256" key="11">
    <source>
        <dbReference type="ARBA" id="ARBA00023310"/>
    </source>
</evidence>
<dbReference type="RefSeq" id="WP_193992860.1">
    <property type="nucleotide sequence ID" value="NZ_JADEXP010000063.1"/>
</dbReference>
<keyword evidence="5 13" id="KW-0375">Hydrogen ion transport</keyword>
<dbReference type="InterPro" id="IPR000793">
    <property type="entry name" value="ATP_synth_asu_C"/>
</dbReference>
<dbReference type="InterPro" id="IPR038376">
    <property type="entry name" value="ATP_synth_asu_C_sf"/>
</dbReference>
<evidence type="ECO:0000259" key="16">
    <source>
        <dbReference type="Pfam" id="PF02874"/>
    </source>
</evidence>
<protein>
    <recommendedName>
        <fullName evidence="13">ATP synthase subunit alpha</fullName>
        <ecNumber evidence="13">7.1.2.2</ecNumber>
    </recommendedName>
    <alternativeName>
        <fullName evidence="13">ATP synthase F1 sector subunit alpha</fullName>
    </alternativeName>
    <alternativeName>
        <fullName evidence="13">F-ATPase subunit alpha</fullName>
    </alternativeName>
</protein>
<dbReference type="EC" id="7.1.2.2" evidence="13"/>
<dbReference type="SUPFAM" id="SSF50615">
    <property type="entry name" value="N-terminal domain of alpha and beta subunits of F1 ATP synthase"/>
    <property type="match status" value="1"/>
</dbReference>
<proteinExistence type="inferred from homology"/>
<dbReference type="GO" id="GO:0043531">
    <property type="term" value="F:ADP binding"/>
    <property type="evidence" value="ECO:0007669"/>
    <property type="project" value="TreeGrafter"/>
</dbReference>
<dbReference type="NCBIfam" id="TIGR00962">
    <property type="entry name" value="atpA"/>
    <property type="match status" value="1"/>
</dbReference>
<feature type="site" description="Required for activity" evidence="13">
    <location>
        <position position="369"/>
    </location>
</feature>
<evidence type="ECO:0000256" key="4">
    <source>
        <dbReference type="ARBA" id="ARBA00022741"/>
    </source>
</evidence>
<dbReference type="InterPro" id="IPR005294">
    <property type="entry name" value="ATP_synth_F1_asu"/>
</dbReference>
<feature type="domain" description="ATP synthase alpha subunit C-terminal" evidence="15">
    <location>
        <begin position="378"/>
        <end position="502"/>
    </location>
</feature>
<accession>A0A928ZRQ0</accession>
<comment type="similarity">
    <text evidence="2 13">Belongs to the ATPase alpha/beta chains family.</text>
</comment>
<dbReference type="PANTHER" id="PTHR48082">
    <property type="entry name" value="ATP SYNTHASE SUBUNIT ALPHA, MITOCHONDRIAL"/>
    <property type="match status" value="1"/>
</dbReference>
<dbReference type="GO" id="GO:0046933">
    <property type="term" value="F:proton-transporting ATP synthase activity, rotational mechanism"/>
    <property type="evidence" value="ECO:0007669"/>
    <property type="project" value="UniProtKB-UniRule"/>
</dbReference>
<feature type="binding site" evidence="13">
    <location>
        <begin position="176"/>
        <end position="183"/>
    </location>
    <ligand>
        <name>ATP</name>
        <dbReference type="ChEBI" id="CHEBI:30616"/>
    </ligand>
</feature>
<dbReference type="Pfam" id="PF00006">
    <property type="entry name" value="ATP-synt_ab"/>
    <property type="match status" value="1"/>
</dbReference>
<dbReference type="InterPro" id="IPR017710">
    <property type="entry name" value="Alt_ATP_synth_F1_asu"/>
</dbReference>
<evidence type="ECO:0000256" key="5">
    <source>
        <dbReference type="ARBA" id="ARBA00022781"/>
    </source>
</evidence>
<dbReference type="GO" id="GO:0005524">
    <property type="term" value="F:ATP binding"/>
    <property type="evidence" value="ECO:0007669"/>
    <property type="project" value="UniProtKB-UniRule"/>
</dbReference>
<dbReference type="GO" id="GO:0031676">
    <property type="term" value="C:plasma membrane-derived thylakoid membrane"/>
    <property type="evidence" value="ECO:0007669"/>
    <property type="project" value="UniProtKB-SubCell"/>
</dbReference>
<reference evidence="17" key="1">
    <citation type="submission" date="2020-10" db="EMBL/GenBank/DDBJ databases">
        <authorList>
            <person name="Castelo-Branco R."/>
            <person name="Eusebio N."/>
            <person name="Adriana R."/>
            <person name="Vieira A."/>
            <person name="Brugerolle De Fraissinette N."/>
            <person name="Rezende De Castro R."/>
            <person name="Schneider M.P."/>
            <person name="Vasconcelos V."/>
            <person name="Leao P.N."/>
        </authorList>
    </citation>
    <scope>NUCLEOTIDE SEQUENCE</scope>
    <source>
        <strain evidence="17">LEGE 11479</strain>
    </source>
</reference>
<evidence type="ECO:0000256" key="9">
    <source>
        <dbReference type="ARBA" id="ARBA00023136"/>
    </source>
</evidence>
<keyword evidence="9 13" id="KW-0472">Membrane</keyword>
<dbReference type="NCBIfam" id="NF009884">
    <property type="entry name" value="PRK13343.1"/>
    <property type="match status" value="1"/>
</dbReference>
<keyword evidence="11 13" id="KW-0066">ATP synthesis</keyword>
<comment type="function">
    <text evidence="13">Produces ATP from ADP in the presence of a proton gradient across the membrane. The alpha chain is a regulatory subunit.</text>
</comment>
<evidence type="ECO:0000313" key="18">
    <source>
        <dbReference type="Proteomes" id="UP000615026"/>
    </source>
</evidence>
<comment type="caution">
    <text evidence="17">The sequence shown here is derived from an EMBL/GenBank/DDBJ whole genome shotgun (WGS) entry which is preliminary data.</text>
</comment>
<evidence type="ECO:0000256" key="13">
    <source>
        <dbReference type="HAMAP-Rule" id="MF_01346"/>
    </source>
</evidence>
<evidence type="ECO:0000256" key="3">
    <source>
        <dbReference type="ARBA" id="ARBA00022448"/>
    </source>
</evidence>
<dbReference type="InterPro" id="IPR027417">
    <property type="entry name" value="P-loop_NTPase"/>
</dbReference>
<sequence>MEESRTSAPLMNVFTLASFAQAREQTSLELSCQEVGTVTFLGNSIARVAGLPNVRSQEQVRFADGSMGLAFNLDADEVGVVLLNNYTTIKAGSQVQRTGRVLDTPVGEGLLGRVVTALGKPLDQGGPLPVLERRPIERPAPTIMERSPVSVPLQTGIKVVDALVPIGRGQRQLILGDRQTGKTSIALDTMLNQKHQDVICIYCAIGQRSDAVAQLIATLHHQGAMGYCLVVVASGEDTPALQYITPYAATAMAEYFMEQGRDVLIVYDDLIHHARAYRELSLLLRRPPGREAFPGDIFYLHSRLLERATCLRPDLGGGSLTALPIVETEAGNLSAYIPTNLVSITDGQIYLTPTLFQQGLLPAVDVGRSVSRVGGKAQLSAYRSVAGDLRLMYSQFQELESFARFGTRLDESTQQTLARGRRIRAVLQQDQYHPLTVSQQIILLLTANAGLLDHVSIADIPQAEALLCGAVEPQLPDVCQRILLGKKLTDDDCELLLQIATQLLGPMEEK</sequence>
<dbReference type="AlphaFoldDB" id="A0A928ZRQ0"/>
<dbReference type="InterPro" id="IPR036121">
    <property type="entry name" value="ATPase_F1/V1/A1_a/bsu_N_sf"/>
</dbReference>
<evidence type="ECO:0000259" key="14">
    <source>
        <dbReference type="Pfam" id="PF00006"/>
    </source>
</evidence>
<comment type="subcellular location">
    <subcellularLocation>
        <location evidence="13">Cellular thylakoid membrane</location>
        <topology evidence="13">Peripheral membrane protein</topology>
    </subcellularLocation>
    <subcellularLocation>
        <location evidence="1">Membrane</location>
    </subcellularLocation>
</comment>
<dbReference type="Gene3D" id="1.20.150.20">
    <property type="entry name" value="ATP synthase alpha/beta chain, C-terminal domain"/>
    <property type="match status" value="1"/>
</dbReference>
<keyword evidence="10 13" id="KW-0139">CF(1)</keyword>
<dbReference type="InterPro" id="IPR020003">
    <property type="entry name" value="ATPase_a/bsu_AS"/>
</dbReference>
<dbReference type="InterPro" id="IPR004100">
    <property type="entry name" value="ATPase_F1/V1/A1_a/bsu_N"/>
</dbReference>
<dbReference type="PANTHER" id="PTHR48082:SF2">
    <property type="entry name" value="ATP SYNTHASE SUBUNIT ALPHA, MITOCHONDRIAL"/>
    <property type="match status" value="1"/>
</dbReference>
<organism evidence="17 18">
    <name type="scientific">Leptolyngbya cf. ectocarpi LEGE 11479</name>
    <dbReference type="NCBI Taxonomy" id="1828722"/>
    <lineage>
        <taxon>Bacteria</taxon>
        <taxon>Bacillati</taxon>
        <taxon>Cyanobacteriota</taxon>
        <taxon>Cyanophyceae</taxon>
        <taxon>Leptolyngbyales</taxon>
        <taxon>Leptolyngbyaceae</taxon>
        <taxon>Leptolyngbya group</taxon>
        <taxon>Leptolyngbya</taxon>
    </lineage>
</organism>
<evidence type="ECO:0000256" key="12">
    <source>
        <dbReference type="ARBA" id="ARBA00026013"/>
    </source>
</evidence>
<keyword evidence="7 13" id="KW-1278">Translocase</keyword>
<dbReference type="Pfam" id="PF02874">
    <property type="entry name" value="ATP-synt_ab_N"/>
    <property type="match status" value="1"/>
</dbReference>
<feature type="domain" description="ATPase F1/V1/A1 complex alpha/beta subunit N-terminal" evidence="16">
    <location>
        <begin position="32"/>
        <end position="99"/>
    </location>
</feature>
<dbReference type="CDD" id="cd18116">
    <property type="entry name" value="ATP-synt_F1_alpha_N"/>
    <property type="match status" value="1"/>
</dbReference>
<dbReference type="CDD" id="cd01132">
    <property type="entry name" value="F1-ATPase_alpha_CD"/>
    <property type="match status" value="1"/>
</dbReference>
<dbReference type="HAMAP" id="MF_01346">
    <property type="entry name" value="ATP_synth_alpha_bact"/>
    <property type="match status" value="1"/>
</dbReference>
<keyword evidence="3 13" id="KW-0813">Transport</keyword>
<dbReference type="Proteomes" id="UP000615026">
    <property type="component" value="Unassembled WGS sequence"/>
</dbReference>
<dbReference type="Gene3D" id="2.40.30.20">
    <property type="match status" value="1"/>
</dbReference>
<dbReference type="PROSITE" id="PS00152">
    <property type="entry name" value="ATPASE_ALPHA_BETA"/>
    <property type="match status" value="1"/>
</dbReference>
<keyword evidence="18" id="KW-1185">Reference proteome</keyword>
<dbReference type="CDD" id="cd18113">
    <property type="entry name" value="ATP-synt_F1_alpha_C"/>
    <property type="match status" value="1"/>
</dbReference>
<evidence type="ECO:0000256" key="2">
    <source>
        <dbReference type="ARBA" id="ARBA00008936"/>
    </source>
</evidence>
<dbReference type="InterPro" id="IPR033732">
    <property type="entry name" value="ATP_synth_F1_a_nt-bd_dom"/>
</dbReference>
<evidence type="ECO:0000313" key="17">
    <source>
        <dbReference type="EMBL" id="MBE9066883.1"/>
    </source>
</evidence>
<dbReference type="Gene3D" id="3.40.50.300">
    <property type="entry name" value="P-loop containing nucleotide triphosphate hydrolases"/>
    <property type="match status" value="1"/>
</dbReference>
<keyword evidence="13" id="KW-0793">Thylakoid</keyword>
<keyword evidence="6 13" id="KW-0067">ATP-binding</keyword>
<comment type="subunit">
    <text evidence="12">F-type ATPases have 2 components, CF(1) - the catalytic core - and CF(0) - the membrane proton channel. CF(1) has five subunits: alpha(3), beta(3), gamma(1), delta(1), epsilon(1). CF(0) has four main subunits: a(1), b(1), b'(1) and c(9-12).</text>
</comment>
<evidence type="ECO:0000256" key="6">
    <source>
        <dbReference type="ARBA" id="ARBA00022840"/>
    </source>
</evidence>
<dbReference type="InterPro" id="IPR000194">
    <property type="entry name" value="ATPase_F1/V1/A1_a/bsu_nucl-bd"/>
</dbReference>
<dbReference type="EMBL" id="JADEXP010000063">
    <property type="protein sequence ID" value="MBE9066883.1"/>
    <property type="molecule type" value="Genomic_DNA"/>
</dbReference>
<evidence type="ECO:0000256" key="8">
    <source>
        <dbReference type="ARBA" id="ARBA00023065"/>
    </source>
</evidence>
<dbReference type="Pfam" id="PF00306">
    <property type="entry name" value="ATP-synt_ab_C"/>
    <property type="match status" value="1"/>
</dbReference>
<dbReference type="FunFam" id="3.40.50.300:FF:000002">
    <property type="entry name" value="ATP synthase subunit alpha"/>
    <property type="match status" value="1"/>
</dbReference>
<comment type="catalytic activity">
    <reaction evidence="13">
        <text>ATP + H2O + 4 H(+)(in) = ADP + phosphate + 5 H(+)(out)</text>
        <dbReference type="Rhea" id="RHEA:57720"/>
        <dbReference type="ChEBI" id="CHEBI:15377"/>
        <dbReference type="ChEBI" id="CHEBI:15378"/>
        <dbReference type="ChEBI" id="CHEBI:30616"/>
        <dbReference type="ChEBI" id="CHEBI:43474"/>
        <dbReference type="ChEBI" id="CHEBI:456216"/>
        <dbReference type="EC" id="7.1.2.2"/>
    </reaction>
</comment>
<keyword evidence="4 13" id="KW-0547">Nucleotide-binding</keyword>
<dbReference type="InterPro" id="IPR023366">
    <property type="entry name" value="ATP_synth_asu-like_sf"/>
</dbReference>